<feature type="region of interest" description="Disordered" evidence="13">
    <location>
        <begin position="549"/>
        <end position="1232"/>
    </location>
</feature>
<feature type="compositionally biased region" description="Low complexity" evidence="13">
    <location>
        <begin position="1002"/>
        <end position="1017"/>
    </location>
</feature>
<dbReference type="RefSeq" id="XP_008717868.1">
    <property type="nucleotide sequence ID" value="XM_008719646.1"/>
</dbReference>
<feature type="compositionally biased region" description="Basic and acidic residues" evidence="13">
    <location>
        <begin position="274"/>
        <end position="285"/>
    </location>
</feature>
<dbReference type="GO" id="GO:0008270">
    <property type="term" value="F:zinc ion binding"/>
    <property type="evidence" value="ECO:0007669"/>
    <property type="project" value="UniProtKB-KW"/>
</dbReference>
<dbReference type="InterPro" id="IPR012677">
    <property type="entry name" value="Nucleotide-bd_a/b_plait_sf"/>
</dbReference>
<evidence type="ECO:0000256" key="11">
    <source>
        <dbReference type="PROSITE-ProRule" id="PRU00723"/>
    </source>
</evidence>
<keyword evidence="5 11" id="KW-0862">Zinc</keyword>
<evidence type="ECO:0000259" key="15">
    <source>
        <dbReference type="PROSITE" id="PS50103"/>
    </source>
</evidence>
<dbReference type="Gene3D" id="3.30.70.330">
    <property type="match status" value="1"/>
</dbReference>
<feature type="coiled-coil region" evidence="12">
    <location>
        <begin position="1492"/>
        <end position="1526"/>
    </location>
</feature>
<evidence type="ECO:0000256" key="9">
    <source>
        <dbReference type="ARBA" id="ARBA00023163"/>
    </source>
</evidence>
<dbReference type="InterPro" id="IPR035979">
    <property type="entry name" value="RBD_domain_sf"/>
</dbReference>
<dbReference type="PANTHER" id="PTHR12603">
    <property type="entry name" value="CCR4-NOT TRANSCRIPTION COMPLEX RELATED"/>
    <property type="match status" value="1"/>
</dbReference>
<dbReference type="eggNOG" id="KOG2068">
    <property type="taxonomic scope" value="Eukaryota"/>
</dbReference>
<dbReference type="InterPro" id="IPR039780">
    <property type="entry name" value="Mot2"/>
</dbReference>
<keyword evidence="8 12" id="KW-0175">Coiled coil</keyword>
<dbReference type="InterPro" id="IPR000571">
    <property type="entry name" value="Znf_CCCH"/>
</dbReference>
<dbReference type="GO" id="GO:0030015">
    <property type="term" value="C:CCR4-NOT core complex"/>
    <property type="evidence" value="ECO:0007669"/>
    <property type="project" value="UniProtKB-ARBA"/>
</dbReference>
<dbReference type="FunFam" id="3.30.40.10:FF:000006">
    <property type="entry name" value="CCR4-NOT transcription complex subunit 4"/>
    <property type="match status" value="1"/>
</dbReference>
<keyword evidence="2" id="KW-0678">Repressor</keyword>
<evidence type="ECO:0008006" key="18">
    <source>
        <dbReference type="Google" id="ProtNLM"/>
    </source>
</evidence>
<evidence type="ECO:0000256" key="12">
    <source>
        <dbReference type="SAM" id="Coils"/>
    </source>
</evidence>
<evidence type="ECO:0000256" key="5">
    <source>
        <dbReference type="ARBA" id="ARBA00022833"/>
    </source>
</evidence>
<comment type="subcellular location">
    <subcellularLocation>
        <location evidence="1">Nucleus</location>
    </subcellularLocation>
</comment>
<feature type="compositionally biased region" description="Polar residues" evidence="13">
    <location>
        <begin position="1067"/>
        <end position="1094"/>
    </location>
</feature>
<keyword evidence="17" id="KW-1185">Reference proteome</keyword>
<protein>
    <recommendedName>
        <fullName evidence="18">RING-type domain-containing protein</fullName>
    </recommendedName>
</protein>
<dbReference type="Gene3D" id="3.30.40.10">
    <property type="entry name" value="Zinc/RING finger domain, C3HC4 (zinc finger)"/>
    <property type="match status" value="1"/>
</dbReference>
<feature type="zinc finger region" description="C3H1-type" evidence="11">
    <location>
        <begin position="202"/>
        <end position="229"/>
    </location>
</feature>
<feature type="compositionally biased region" description="Low complexity" evidence="13">
    <location>
        <begin position="577"/>
        <end position="606"/>
    </location>
</feature>
<dbReference type="SMART" id="SM00361">
    <property type="entry name" value="RRM_1"/>
    <property type="match status" value="1"/>
</dbReference>
<dbReference type="InParanoid" id="W2RTL2"/>
<evidence type="ECO:0000256" key="4">
    <source>
        <dbReference type="ARBA" id="ARBA00022771"/>
    </source>
</evidence>
<feature type="compositionally biased region" description="Polar residues" evidence="13">
    <location>
        <begin position="873"/>
        <end position="888"/>
    </location>
</feature>
<feature type="compositionally biased region" description="Acidic residues" evidence="13">
    <location>
        <begin position="1455"/>
        <end position="1479"/>
    </location>
</feature>
<feature type="compositionally biased region" description="Polar residues" evidence="13">
    <location>
        <begin position="549"/>
        <end position="558"/>
    </location>
</feature>
<dbReference type="GO" id="GO:0016567">
    <property type="term" value="P:protein ubiquitination"/>
    <property type="evidence" value="ECO:0007669"/>
    <property type="project" value="TreeGrafter"/>
</dbReference>
<feature type="compositionally biased region" description="Polar residues" evidence="13">
    <location>
        <begin position="957"/>
        <end position="971"/>
    </location>
</feature>
<feature type="compositionally biased region" description="Polar residues" evidence="13">
    <location>
        <begin position="325"/>
        <end position="334"/>
    </location>
</feature>
<dbReference type="GO" id="GO:0005634">
    <property type="term" value="C:nucleus"/>
    <property type="evidence" value="ECO:0007669"/>
    <property type="project" value="UniProtKB-SubCell"/>
</dbReference>
<evidence type="ECO:0000256" key="10">
    <source>
        <dbReference type="ARBA" id="ARBA00023242"/>
    </source>
</evidence>
<evidence type="ECO:0000313" key="17">
    <source>
        <dbReference type="Proteomes" id="UP000030752"/>
    </source>
</evidence>
<dbReference type="FunFam" id="3.30.70.330:FF:000257">
    <property type="entry name" value="CCR4-NOT core complex subunit Not4"/>
    <property type="match status" value="1"/>
</dbReference>
<name>W2RTL2_CYPE1</name>
<keyword evidence="10" id="KW-0539">Nucleus</keyword>
<dbReference type="InterPro" id="IPR039515">
    <property type="entry name" value="NOT4_mRING-HC-C4C4"/>
</dbReference>
<feature type="domain" description="RING-type" evidence="14">
    <location>
        <begin position="16"/>
        <end position="60"/>
    </location>
</feature>
<keyword evidence="7" id="KW-0805">Transcription regulation</keyword>
<feature type="region of interest" description="Disordered" evidence="13">
    <location>
        <begin position="1455"/>
        <end position="1481"/>
    </location>
</feature>
<feature type="compositionally biased region" description="Gly residues" evidence="13">
    <location>
        <begin position="747"/>
        <end position="757"/>
    </location>
</feature>
<feature type="region of interest" description="Disordered" evidence="13">
    <location>
        <begin position="81"/>
        <end position="106"/>
    </location>
</feature>
<dbReference type="PROSITE" id="PS50103">
    <property type="entry name" value="ZF_C3H1"/>
    <property type="match status" value="1"/>
</dbReference>
<evidence type="ECO:0000259" key="14">
    <source>
        <dbReference type="PROSITE" id="PS50089"/>
    </source>
</evidence>
<feature type="domain" description="C3H1-type" evidence="15">
    <location>
        <begin position="202"/>
        <end position="229"/>
    </location>
</feature>
<feature type="compositionally biased region" description="Low complexity" evidence="13">
    <location>
        <begin position="287"/>
        <end position="303"/>
    </location>
</feature>
<feature type="compositionally biased region" description="Basic residues" evidence="13">
    <location>
        <begin position="1161"/>
        <end position="1170"/>
    </location>
</feature>
<dbReference type="GO" id="GO:0051254">
    <property type="term" value="P:positive regulation of RNA metabolic process"/>
    <property type="evidence" value="ECO:0007669"/>
    <property type="project" value="UniProtKB-ARBA"/>
</dbReference>
<evidence type="ECO:0000256" key="2">
    <source>
        <dbReference type="ARBA" id="ARBA00022491"/>
    </source>
</evidence>
<dbReference type="GO" id="GO:0000956">
    <property type="term" value="P:nuclear-transcribed mRNA catabolic process"/>
    <property type="evidence" value="ECO:0007669"/>
    <property type="project" value="UniProtKB-ARBA"/>
</dbReference>
<feature type="compositionally biased region" description="Basic and acidic residues" evidence="13">
    <location>
        <begin position="93"/>
        <end position="106"/>
    </location>
</feature>
<evidence type="ECO:0000256" key="3">
    <source>
        <dbReference type="ARBA" id="ARBA00022723"/>
    </source>
</evidence>
<feature type="region of interest" description="Disordered" evidence="13">
    <location>
        <begin position="423"/>
        <end position="487"/>
    </location>
</feature>
<feature type="compositionally biased region" description="Polar residues" evidence="13">
    <location>
        <begin position="259"/>
        <end position="270"/>
    </location>
</feature>
<dbReference type="VEuPathDB" id="FungiDB:HMPREF1541_05305"/>
<evidence type="ECO:0000256" key="6">
    <source>
        <dbReference type="ARBA" id="ARBA00022884"/>
    </source>
</evidence>
<dbReference type="CDD" id="cd12438">
    <property type="entry name" value="RRM_CNOT4"/>
    <property type="match status" value="1"/>
</dbReference>
<feature type="compositionally biased region" description="Low complexity" evidence="13">
    <location>
        <begin position="916"/>
        <end position="933"/>
    </location>
</feature>
<proteinExistence type="predicted"/>
<keyword evidence="3 11" id="KW-0479">Metal-binding</keyword>
<dbReference type="InterPro" id="IPR013083">
    <property type="entry name" value="Znf_RING/FYVE/PHD"/>
</dbReference>
<feature type="compositionally biased region" description="Basic residues" evidence="13">
    <location>
        <begin position="708"/>
        <end position="719"/>
    </location>
</feature>
<feature type="compositionally biased region" description="Basic and acidic residues" evidence="13">
    <location>
        <begin position="1183"/>
        <end position="1211"/>
    </location>
</feature>
<feature type="compositionally biased region" description="Low complexity" evidence="13">
    <location>
        <begin position="783"/>
        <end position="795"/>
    </location>
</feature>
<dbReference type="Proteomes" id="UP000030752">
    <property type="component" value="Unassembled WGS sequence"/>
</dbReference>
<dbReference type="PROSITE" id="PS50089">
    <property type="entry name" value="ZF_RING_2"/>
    <property type="match status" value="1"/>
</dbReference>
<keyword evidence="4 11" id="KW-0863">Zinc-finger</keyword>
<dbReference type="PANTHER" id="PTHR12603:SF0">
    <property type="entry name" value="CCR4-NOT TRANSCRIPTION COMPLEX SUBUNIT 4"/>
    <property type="match status" value="1"/>
</dbReference>
<feature type="compositionally biased region" description="Basic and acidic residues" evidence="13">
    <location>
        <begin position="424"/>
        <end position="446"/>
    </location>
</feature>
<dbReference type="GO" id="GO:0010557">
    <property type="term" value="P:positive regulation of macromolecule biosynthetic process"/>
    <property type="evidence" value="ECO:0007669"/>
    <property type="project" value="UniProtKB-ARBA"/>
</dbReference>
<evidence type="ECO:0000313" key="16">
    <source>
        <dbReference type="EMBL" id="ETN39083.1"/>
    </source>
</evidence>
<feature type="compositionally biased region" description="Polar residues" evidence="13">
    <location>
        <begin position="349"/>
        <end position="361"/>
    </location>
</feature>
<dbReference type="SUPFAM" id="SSF57850">
    <property type="entry name" value="RING/U-box"/>
    <property type="match status" value="1"/>
</dbReference>
<dbReference type="Pfam" id="PF14570">
    <property type="entry name" value="zf-RING_4"/>
    <property type="match status" value="1"/>
</dbReference>
<keyword evidence="9" id="KW-0804">Transcription</keyword>
<dbReference type="SUPFAM" id="SSF54928">
    <property type="entry name" value="RNA-binding domain, RBD"/>
    <property type="match status" value="1"/>
</dbReference>
<feature type="region of interest" description="Disordered" evidence="13">
    <location>
        <begin position="232"/>
        <end position="372"/>
    </location>
</feature>
<dbReference type="STRING" id="1220924.W2RTL2"/>
<dbReference type="InterPro" id="IPR034261">
    <property type="entry name" value="CNOT4_RRM"/>
</dbReference>
<dbReference type="OrthoDB" id="1923159at2759"/>
<evidence type="ECO:0000256" key="7">
    <source>
        <dbReference type="ARBA" id="ARBA00023015"/>
    </source>
</evidence>
<feature type="compositionally biased region" description="Low complexity" evidence="13">
    <location>
        <begin position="1029"/>
        <end position="1039"/>
    </location>
</feature>
<evidence type="ECO:0000256" key="8">
    <source>
        <dbReference type="ARBA" id="ARBA00023054"/>
    </source>
</evidence>
<dbReference type="InterPro" id="IPR001841">
    <property type="entry name" value="Znf_RING"/>
</dbReference>
<feature type="compositionally biased region" description="Basic and acidic residues" evidence="13">
    <location>
        <begin position="1108"/>
        <end position="1122"/>
    </location>
</feature>
<gene>
    <name evidence="16" type="ORF">HMPREF1541_05305</name>
</gene>
<evidence type="ECO:0000256" key="13">
    <source>
        <dbReference type="SAM" id="MobiDB-lite"/>
    </source>
</evidence>
<keyword evidence="6" id="KW-0694">RNA-binding</keyword>
<feature type="compositionally biased region" description="Basic and acidic residues" evidence="13">
    <location>
        <begin position="857"/>
        <end position="869"/>
    </location>
</feature>
<sequence length="1545" mass="168263">MSRSQDTVIDDEEDTCPLCIEEFDLSDKNFRPCPCGYQICQFCFNSLKTTYEKSTCPNCRRPYDEKTIQYKIPTAEEFKADQANKNKKQIAARRKETEKREVETSSRRNLAGVRVKQQNLVYVIGLVPQTKDESALLQTLRGPEYFGQYGDIDKIVVSKAKPGAPNQGVGVYVTYARKEDAALCIQTVDGSMNGDRMLRAQFGTTKYCSAFLRGETCQNKNCSFLHDAGEDGQTSSLQGEAHAPKPKSATIMVPPPRPESTTHSISSQPMARQGSKDSEGHKDSTDASALPSSASWANAPSAAKVRRTSQSTSRDTPSPRLAHTAPTSQTQPQNPEAKGKQTAAAQPVSEPSKSIARSSLPPTRAKSKAPSSDPIQALFDHLLETSSRPFQFVFSDACLSDEEKERLKDFPCLIDPYGGAKRRAMQDKEEAERARLESDAKTKLEAQAKSAAEDALDDENMGAGSLALGGEPEDNPRSSSARGAIGRPTAGSAFMAEQFATMNLNPRSLTPQQRQQMALLSGNVQQAPGLQPPSQNTAFEMSDFDRSAPQFSQAQYDQIRSHQRHGSRYFNSETKPSGSRFQGQQQSQQQQQQQQQQQGFYSSGVQGPPPGLPASGTPPVSGGGMFAHGQNFTNPGFGAGKDANTDLHMRGRSGTGAGPDAKRELLLSLQDNPLRSPPQSSAPAPAPGLFNPLYGQYSGAYQDPGLVKQRKKGKKHRHANTSSSGGGVEHLADPSIVQARIHQGQGSNTGQGQGLYSGGNQVHDKNFPPLPVRTETQPSVLHSRVSSFQSRSSTPRVPPGFESHVQPPIGSISGSGVATPDRKGTPVDSKIQRIVSTTVIPAVPDLPIAPRTSTPKPSKDVTRGKEVKAPNDQVITGSGGEMNNSDISLGSPKPRMRQPALPDKKDPVGGQNEALTTSPAKTPPSKASAKASSIGQKKPTKIDIPIAAKSTDVDKPTTPTQTTALEAQSIVTPSATESPRASTPATTTSERERVPGPRPKTLRLTTTNTTKPVTPGVEQVLPSATIEKSTPVSTVTVPTKDPHHFPHLPSRQHSISSAPRLDKDSRPSTPMSEQSHPTSTTHSRMLSEVASRSSTPPPGGSIVGSAPERVKSKNQLKKERREKSKAKEKKPIPDQVPDGSVAPSPVKGTPTTEEVGPIVSRQKKQKKEKTKKVYDPPSAKTSNDAKKKEESQEKIQEQVENQEATKTKVEVTPEPAIIESETPTELEPEREPIETSYTVADFYADLAKANAPSMQALLAKKTASFDKIFSHLLADGDITKDHPLLNPPSLTSKEYRLPGDSRKGQEYLDAHGYTTTSAFGYVYVPRSQRRELLDGSHIKIGEEVAANGKEDLLKNCLITPSGTVMRHLTSKEADRAIELEDRRAYYREEYGDDVGGMHALEARLENDDNINLEGGPEEIVRRGESKGVIWVYEEGDDDDDVDPGDETEEEILEAGEYDDEEEVWEGDDDYDDDDDEEDAFDHSTNVARERKVNLHAMTHEELQKRIAETQREVDASRREMERLDKTMAKGNKDVAKFRDRTLKSL</sequence>
<evidence type="ECO:0000256" key="1">
    <source>
        <dbReference type="ARBA" id="ARBA00004123"/>
    </source>
</evidence>
<feature type="compositionally biased region" description="Low complexity" evidence="13">
    <location>
        <begin position="972"/>
        <end position="988"/>
    </location>
</feature>
<dbReference type="GeneID" id="19972644"/>
<accession>W2RTL2</accession>
<reference evidence="16 17" key="1">
    <citation type="submission" date="2013-03" db="EMBL/GenBank/DDBJ databases">
        <title>The Genome Sequence of Phialophora europaea CBS 101466.</title>
        <authorList>
            <consortium name="The Broad Institute Genomics Platform"/>
            <person name="Cuomo C."/>
            <person name="de Hoog S."/>
            <person name="Gorbushina A."/>
            <person name="Walker B."/>
            <person name="Young S.K."/>
            <person name="Zeng Q."/>
            <person name="Gargeya S."/>
            <person name="Fitzgerald M."/>
            <person name="Haas B."/>
            <person name="Abouelleil A."/>
            <person name="Allen A.W."/>
            <person name="Alvarado L."/>
            <person name="Arachchi H.M."/>
            <person name="Berlin A.M."/>
            <person name="Chapman S.B."/>
            <person name="Gainer-Dewar J."/>
            <person name="Goldberg J."/>
            <person name="Griggs A."/>
            <person name="Gujja S."/>
            <person name="Hansen M."/>
            <person name="Howarth C."/>
            <person name="Imamovic A."/>
            <person name="Ireland A."/>
            <person name="Larimer J."/>
            <person name="McCowan C."/>
            <person name="Murphy C."/>
            <person name="Pearson M."/>
            <person name="Poon T.W."/>
            <person name="Priest M."/>
            <person name="Roberts A."/>
            <person name="Saif S."/>
            <person name="Shea T."/>
            <person name="Sisk P."/>
            <person name="Sykes S."/>
            <person name="Wortman J."/>
            <person name="Nusbaum C."/>
            <person name="Birren B."/>
        </authorList>
    </citation>
    <scope>NUCLEOTIDE SEQUENCE [LARGE SCALE GENOMIC DNA]</scope>
    <source>
        <strain evidence="16 17">CBS 101466</strain>
    </source>
</reference>
<organism evidence="16 17">
    <name type="scientific">Cyphellophora europaea (strain CBS 101466)</name>
    <name type="common">Phialophora europaea</name>
    <dbReference type="NCBI Taxonomy" id="1220924"/>
    <lineage>
        <taxon>Eukaryota</taxon>
        <taxon>Fungi</taxon>
        <taxon>Dikarya</taxon>
        <taxon>Ascomycota</taxon>
        <taxon>Pezizomycotina</taxon>
        <taxon>Eurotiomycetes</taxon>
        <taxon>Chaetothyriomycetidae</taxon>
        <taxon>Chaetothyriales</taxon>
        <taxon>Cyphellophoraceae</taxon>
        <taxon>Cyphellophora</taxon>
    </lineage>
</organism>
<dbReference type="CDD" id="cd16618">
    <property type="entry name" value="mRING-HC-C4C4_CNOT4"/>
    <property type="match status" value="1"/>
</dbReference>
<dbReference type="GO" id="GO:0003723">
    <property type="term" value="F:RNA binding"/>
    <property type="evidence" value="ECO:0007669"/>
    <property type="project" value="UniProtKB-KW"/>
</dbReference>
<dbReference type="EMBL" id="KB822721">
    <property type="protein sequence ID" value="ETN39083.1"/>
    <property type="molecule type" value="Genomic_DNA"/>
</dbReference>
<dbReference type="GO" id="GO:0061630">
    <property type="term" value="F:ubiquitin protein ligase activity"/>
    <property type="evidence" value="ECO:0007669"/>
    <property type="project" value="UniProtKB-ARBA"/>
</dbReference>
<dbReference type="HOGENOM" id="CLU_001793_0_0_1"/>
<dbReference type="InterPro" id="IPR003954">
    <property type="entry name" value="RRM_euk-type"/>
</dbReference>